<protein>
    <submittedName>
        <fullName evidence="1">Uncharacterized protein</fullName>
    </submittedName>
</protein>
<comment type="caution">
    <text evidence="1">The sequence shown here is derived from an EMBL/GenBank/DDBJ whole genome shotgun (WGS) entry which is preliminary data.</text>
</comment>
<reference evidence="1" key="2">
    <citation type="journal article" date="2024" name="Plant">
        <title>Genomic evolution and insights into agronomic trait innovations of Sesamum species.</title>
        <authorList>
            <person name="Miao H."/>
            <person name="Wang L."/>
            <person name="Qu L."/>
            <person name="Liu H."/>
            <person name="Sun Y."/>
            <person name="Le M."/>
            <person name="Wang Q."/>
            <person name="Wei S."/>
            <person name="Zheng Y."/>
            <person name="Lin W."/>
            <person name="Duan Y."/>
            <person name="Cao H."/>
            <person name="Xiong S."/>
            <person name="Wang X."/>
            <person name="Wei L."/>
            <person name="Li C."/>
            <person name="Ma Q."/>
            <person name="Ju M."/>
            <person name="Zhao R."/>
            <person name="Li G."/>
            <person name="Mu C."/>
            <person name="Tian Q."/>
            <person name="Mei H."/>
            <person name="Zhang T."/>
            <person name="Gao T."/>
            <person name="Zhang H."/>
        </authorList>
    </citation>
    <scope>NUCLEOTIDE SEQUENCE</scope>
    <source>
        <strain evidence="1">KEN8</strain>
    </source>
</reference>
<accession>A0AAW2NEV2</accession>
<proteinExistence type="predicted"/>
<organism evidence="1">
    <name type="scientific">Sesamum calycinum</name>
    <dbReference type="NCBI Taxonomy" id="2727403"/>
    <lineage>
        <taxon>Eukaryota</taxon>
        <taxon>Viridiplantae</taxon>
        <taxon>Streptophyta</taxon>
        <taxon>Embryophyta</taxon>
        <taxon>Tracheophyta</taxon>
        <taxon>Spermatophyta</taxon>
        <taxon>Magnoliopsida</taxon>
        <taxon>eudicotyledons</taxon>
        <taxon>Gunneridae</taxon>
        <taxon>Pentapetalae</taxon>
        <taxon>asterids</taxon>
        <taxon>lamiids</taxon>
        <taxon>Lamiales</taxon>
        <taxon>Pedaliaceae</taxon>
        <taxon>Sesamum</taxon>
    </lineage>
</organism>
<dbReference type="EMBL" id="JACGWM010000011">
    <property type="protein sequence ID" value="KAL0342557.1"/>
    <property type="molecule type" value="Genomic_DNA"/>
</dbReference>
<sequence length="146" mass="16487">MCPKGVLHAILGEKYFLGATFFKARLGSSPSYTWYSIWDARDLLAARIGWKVGDGRSISILEHLWLPRPSTFHLIVHFTSIPNGLKVAFLITPQNEWDEALIQIEFYSTDADCILGIPPRGEYAKDELIWDFEKSGCIIVTVRSGI</sequence>
<dbReference type="AlphaFoldDB" id="A0AAW2NEV2"/>
<name>A0AAW2NEV2_9LAMI</name>
<reference evidence="1" key="1">
    <citation type="submission" date="2020-06" db="EMBL/GenBank/DDBJ databases">
        <authorList>
            <person name="Li T."/>
            <person name="Hu X."/>
            <person name="Zhang T."/>
            <person name="Song X."/>
            <person name="Zhang H."/>
            <person name="Dai N."/>
            <person name="Sheng W."/>
            <person name="Hou X."/>
            <person name="Wei L."/>
        </authorList>
    </citation>
    <scope>NUCLEOTIDE SEQUENCE</scope>
    <source>
        <strain evidence="1">KEN8</strain>
        <tissue evidence="1">Leaf</tissue>
    </source>
</reference>
<evidence type="ECO:0000313" key="1">
    <source>
        <dbReference type="EMBL" id="KAL0342557.1"/>
    </source>
</evidence>
<gene>
    <name evidence="1" type="ORF">Scaly_1918300</name>
</gene>